<evidence type="ECO:0000313" key="4">
    <source>
        <dbReference type="Proteomes" id="UP000765509"/>
    </source>
</evidence>
<comment type="caution">
    <text evidence="3">The sequence shown here is derived from an EMBL/GenBank/DDBJ whole genome shotgun (WGS) entry which is preliminary data.</text>
</comment>
<dbReference type="InterPro" id="IPR050951">
    <property type="entry name" value="Retrovirus_Pol_polyprotein"/>
</dbReference>
<dbReference type="Gene3D" id="3.30.420.10">
    <property type="entry name" value="Ribonuclease H-like superfamily/Ribonuclease H"/>
    <property type="match status" value="1"/>
</dbReference>
<dbReference type="InterPro" id="IPR001584">
    <property type="entry name" value="Integrase_cat-core"/>
</dbReference>
<dbReference type="EMBL" id="AVOT02035019">
    <property type="protein sequence ID" value="MBW0529280.1"/>
    <property type="molecule type" value="Genomic_DNA"/>
</dbReference>
<keyword evidence="4" id="KW-1185">Reference proteome</keyword>
<dbReference type="GO" id="GO:0003723">
    <property type="term" value="F:RNA binding"/>
    <property type="evidence" value="ECO:0007669"/>
    <property type="project" value="UniProtKB-KW"/>
</dbReference>
<evidence type="ECO:0000256" key="1">
    <source>
        <dbReference type="ARBA" id="ARBA00022884"/>
    </source>
</evidence>
<reference evidence="3" key="1">
    <citation type="submission" date="2021-03" db="EMBL/GenBank/DDBJ databases">
        <title>Draft genome sequence of rust myrtle Austropuccinia psidii MF-1, a brazilian biotype.</title>
        <authorList>
            <person name="Quecine M.C."/>
            <person name="Pachon D.M.R."/>
            <person name="Bonatelli M.L."/>
            <person name="Correr F.H."/>
            <person name="Franceschini L.M."/>
            <person name="Leite T.F."/>
            <person name="Margarido G.R.A."/>
            <person name="Almeida C.A."/>
            <person name="Ferrarezi J.A."/>
            <person name="Labate C.A."/>
        </authorList>
    </citation>
    <scope>NUCLEOTIDE SEQUENCE</scope>
    <source>
        <strain evidence="3">MF-1</strain>
    </source>
</reference>
<dbReference type="GO" id="GO:0005634">
    <property type="term" value="C:nucleus"/>
    <property type="evidence" value="ECO:0007669"/>
    <property type="project" value="UniProtKB-ARBA"/>
</dbReference>
<proteinExistence type="predicted"/>
<dbReference type="PANTHER" id="PTHR37984:SF5">
    <property type="entry name" value="PROTEIN NYNRIN-LIKE"/>
    <property type="match status" value="1"/>
</dbReference>
<accession>A0A9Q3F229</accession>
<name>A0A9Q3F229_9BASI</name>
<evidence type="ECO:0000313" key="3">
    <source>
        <dbReference type="EMBL" id="MBW0529280.1"/>
    </source>
</evidence>
<dbReference type="PANTHER" id="PTHR37984">
    <property type="entry name" value="PROTEIN CBG26694"/>
    <property type="match status" value="1"/>
</dbReference>
<dbReference type="InterPro" id="IPR041588">
    <property type="entry name" value="Integrase_H2C2"/>
</dbReference>
<dbReference type="SUPFAM" id="SSF53098">
    <property type="entry name" value="Ribonuclease H-like"/>
    <property type="match status" value="1"/>
</dbReference>
<sequence>MNTVLHELHDSIYSGHLSEDRTLEKVKNFSWWPTWRKRTIEYCHTCDRCQKASRSTGLPPSGDISYNSCLVIVERYRKTPIFLPSHKDDTPMDKALLLWKGVVSHTGLVNDIISDRDLKFTSPLCTNLHRLYGTKLSFSTEYDPETDGPAERMIQTVEDMIRRICAYVLEFKDSDYLPMIVVL</sequence>
<dbReference type="GO" id="GO:0015074">
    <property type="term" value="P:DNA integration"/>
    <property type="evidence" value="ECO:0007669"/>
    <property type="project" value="InterPro"/>
</dbReference>
<feature type="domain" description="Integrase catalytic" evidence="2">
    <location>
        <begin position="70"/>
        <end position="183"/>
    </location>
</feature>
<dbReference type="OrthoDB" id="3158924at2759"/>
<dbReference type="Pfam" id="PF17921">
    <property type="entry name" value="Integrase_H2C2"/>
    <property type="match status" value="1"/>
</dbReference>
<dbReference type="PROSITE" id="PS50994">
    <property type="entry name" value="INTEGRASE"/>
    <property type="match status" value="1"/>
</dbReference>
<dbReference type="InterPro" id="IPR012337">
    <property type="entry name" value="RNaseH-like_sf"/>
</dbReference>
<dbReference type="AlphaFoldDB" id="A0A9Q3F229"/>
<evidence type="ECO:0000259" key="2">
    <source>
        <dbReference type="PROSITE" id="PS50994"/>
    </source>
</evidence>
<dbReference type="InterPro" id="IPR036397">
    <property type="entry name" value="RNaseH_sf"/>
</dbReference>
<protein>
    <recommendedName>
        <fullName evidence="2">Integrase catalytic domain-containing protein</fullName>
    </recommendedName>
</protein>
<dbReference type="Proteomes" id="UP000765509">
    <property type="component" value="Unassembled WGS sequence"/>
</dbReference>
<gene>
    <name evidence="3" type="ORF">O181_068995</name>
</gene>
<keyword evidence="1" id="KW-0694">RNA-binding</keyword>
<organism evidence="3 4">
    <name type="scientific">Austropuccinia psidii MF-1</name>
    <dbReference type="NCBI Taxonomy" id="1389203"/>
    <lineage>
        <taxon>Eukaryota</taxon>
        <taxon>Fungi</taxon>
        <taxon>Dikarya</taxon>
        <taxon>Basidiomycota</taxon>
        <taxon>Pucciniomycotina</taxon>
        <taxon>Pucciniomycetes</taxon>
        <taxon>Pucciniales</taxon>
        <taxon>Sphaerophragmiaceae</taxon>
        <taxon>Austropuccinia</taxon>
    </lineage>
</organism>
<dbReference type="Gene3D" id="1.10.340.70">
    <property type="match status" value="1"/>
</dbReference>